<dbReference type="Proteomes" id="UP001642487">
    <property type="component" value="Chromosome 9"/>
</dbReference>
<evidence type="ECO:0000313" key="4">
    <source>
        <dbReference type="EMBL" id="CAK9329587.1"/>
    </source>
</evidence>
<keyword evidence="3" id="KW-0964">Secreted</keyword>
<comment type="subcellular location">
    <subcellularLocation>
        <location evidence="1">Secreted</location>
    </subcellularLocation>
</comment>
<protein>
    <recommendedName>
        <fullName evidence="6">Carboxypeptidase</fullName>
    </recommendedName>
</protein>
<evidence type="ECO:0000256" key="1">
    <source>
        <dbReference type="ARBA" id="ARBA00004613"/>
    </source>
</evidence>
<reference evidence="4 5" key="1">
    <citation type="submission" date="2024-03" db="EMBL/GenBank/DDBJ databases">
        <authorList>
            <person name="Gkanogiannis A."/>
            <person name="Becerra Lopez-Lavalle L."/>
        </authorList>
    </citation>
    <scope>NUCLEOTIDE SEQUENCE [LARGE SCALE GENOMIC DNA]</scope>
</reference>
<evidence type="ECO:0000313" key="5">
    <source>
        <dbReference type="Proteomes" id="UP001642487"/>
    </source>
</evidence>
<dbReference type="Gene3D" id="3.40.50.1820">
    <property type="entry name" value="alpha/beta hydrolase"/>
    <property type="match status" value="1"/>
</dbReference>
<evidence type="ECO:0000256" key="3">
    <source>
        <dbReference type="ARBA" id="ARBA00022525"/>
    </source>
</evidence>
<name>A0ABP0ZFY6_9ROSI</name>
<dbReference type="PROSITE" id="PS00131">
    <property type="entry name" value="CARBOXYPEPT_SER_SER"/>
    <property type="match status" value="1"/>
</dbReference>
<dbReference type="EMBL" id="OZ021743">
    <property type="protein sequence ID" value="CAK9329587.1"/>
    <property type="molecule type" value="Genomic_DNA"/>
</dbReference>
<accession>A0ABP0ZFY6</accession>
<sequence>MSSRSILRNQYSISKHLFTAISSFIVLDLAFKNRPIYITGESYAGLLGFSPFNTIIYKTKEIALWVLKRFLSPILGYREFEAFVSVGGLEYEEPQVGFVANIRFEDL</sequence>
<organism evidence="4 5">
    <name type="scientific">Citrullus colocynthis</name>
    <name type="common">colocynth</name>
    <dbReference type="NCBI Taxonomy" id="252529"/>
    <lineage>
        <taxon>Eukaryota</taxon>
        <taxon>Viridiplantae</taxon>
        <taxon>Streptophyta</taxon>
        <taxon>Embryophyta</taxon>
        <taxon>Tracheophyta</taxon>
        <taxon>Spermatophyta</taxon>
        <taxon>Magnoliopsida</taxon>
        <taxon>eudicotyledons</taxon>
        <taxon>Gunneridae</taxon>
        <taxon>Pentapetalae</taxon>
        <taxon>rosids</taxon>
        <taxon>fabids</taxon>
        <taxon>Cucurbitales</taxon>
        <taxon>Cucurbitaceae</taxon>
        <taxon>Benincaseae</taxon>
        <taxon>Citrullus</taxon>
    </lineage>
</organism>
<evidence type="ECO:0000256" key="2">
    <source>
        <dbReference type="ARBA" id="ARBA00009431"/>
    </source>
</evidence>
<dbReference type="InterPro" id="IPR001563">
    <property type="entry name" value="Peptidase_S10"/>
</dbReference>
<dbReference type="InterPro" id="IPR018202">
    <property type="entry name" value="Ser_caboxypep_ser_AS"/>
</dbReference>
<dbReference type="Pfam" id="PF00450">
    <property type="entry name" value="Peptidase_S10"/>
    <property type="match status" value="1"/>
</dbReference>
<dbReference type="InterPro" id="IPR029058">
    <property type="entry name" value="AB_hydrolase_fold"/>
</dbReference>
<gene>
    <name evidence="4" type="ORF">CITCOLO1_LOCUS22058</name>
</gene>
<proteinExistence type="inferred from homology"/>
<comment type="similarity">
    <text evidence="2">Belongs to the peptidase S10 family.</text>
</comment>
<evidence type="ECO:0008006" key="6">
    <source>
        <dbReference type="Google" id="ProtNLM"/>
    </source>
</evidence>
<keyword evidence="5" id="KW-1185">Reference proteome</keyword>